<keyword evidence="2" id="KW-0808">Transferase</keyword>
<keyword evidence="3" id="KW-1185">Reference proteome</keyword>
<sequence length="332" mass="39185">MIKLPLVSVIVPNFNHAIFLERRLESIFNQSYYNIEVILLDDCSTDNSRQILSNYAKNPKVSHCIFNEINSGNTFIQWHKGIELAKGDFIWIAESDDHCEPNFIEELIKPLIEDVSIVLSYSQSNKMNELDKITGSWLDYTLNLDDSAFDKKNVMDGNIFVEKFLIYKNVIPNASAVIFRFKNNFQAEYITTDKELRYCGDWIFYFKVLLNNKIAFTPKKLNNFRYHNKSVIAKALKADDKMKLLNLDLVMRSNMNDFLYSKKPFNYLNIAAVNAKIIREIKYNKALLLFESKEYSKWFGYLIMIPGTFITKNKYFRRFKRRLFLYLKLNDK</sequence>
<accession>A0ABU4RBY2</accession>
<dbReference type="PANTHER" id="PTHR22916:SF3">
    <property type="entry name" value="UDP-GLCNAC:BETAGAL BETA-1,3-N-ACETYLGLUCOSAMINYLTRANSFERASE-LIKE PROTEIN 1"/>
    <property type="match status" value="1"/>
</dbReference>
<dbReference type="Pfam" id="PF00535">
    <property type="entry name" value="Glycos_transf_2"/>
    <property type="match status" value="1"/>
</dbReference>
<dbReference type="Gene3D" id="3.90.550.10">
    <property type="entry name" value="Spore Coat Polysaccharide Biosynthesis Protein SpsA, Chain A"/>
    <property type="match status" value="1"/>
</dbReference>
<dbReference type="EC" id="2.4.-.-" evidence="2"/>
<feature type="domain" description="Glycosyltransferase 2-like" evidence="1">
    <location>
        <begin position="8"/>
        <end position="128"/>
    </location>
</feature>
<comment type="caution">
    <text evidence="2">The sequence shown here is derived from an EMBL/GenBank/DDBJ whole genome shotgun (WGS) entry which is preliminary data.</text>
</comment>
<dbReference type="Proteomes" id="UP001273350">
    <property type="component" value="Unassembled WGS sequence"/>
</dbReference>
<dbReference type="EMBL" id="JAWXVI010000006">
    <property type="protein sequence ID" value="MDX6190101.1"/>
    <property type="molecule type" value="Genomic_DNA"/>
</dbReference>
<keyword evidence="2" id="KW-0328">Glycosyltransferase</keyword>
<dbReference type="GO" id="GO:0016757">
    <property type="term" value="F:glycosyltransferase activity"/>
    <property type="evidence" value="ECO:0007669"/>
    <property type="project" value="UniProtKB-KW"/>
</dbReference>
<dbReference type="PANTHER" id="PTHR22916">
    <property type="entry name" value="GLYCOSYLTRANSFERASE"/>
    <property type="match status" value="1"/>
</dbReference>
<protein>
    <submittedName>
        <fullName evidence="2">Glycosyltransferase family A protein</fullName>
        <ecNumber evidence="2">2.4.-.-</ecNumber>
    </submittedName>
</protein>
<evidence type="ECO:0000259" key="1">
    <source>
        <dbReference type="Pfam" id="PF00535"/>
    </source>
</evidence>
<dbReference type="InterPro" id="IPR029044">
    <property type="entry name" value="Nucleotide-diphossugar_trans"/>
</dbReference>
<evidence type="ECO:0000313" key="3">
    <source>
        <dbReference type="Proteomes" id="UP001273350"/>
    </source>
</evidence>
<name>A0ABU4RBY2_9FLAO</name>
<proteinExistence type="predicted"/>
<evidence type="ECO:0000313" key="2">
    <source>
        <dbReference type="EMBL" id="MDX6190101.1"/>
    </source>
</evidence>
<dbReference type="CDD" id="cd00761">
    <property type="entry name" value="Glyco_tranf_GTA_type"/>
    <property type="match status" value="1"/>
</dbReference>
<gene>
    <name evidence="2" type="ORF">SGQ83_12140</name>
</gene>
<dbReference type="SUPFAM" id="SSF53448">
    <property type="entry name" value="Nucleotide-diphospho-sugar transferases"/>
    <property type="match status" value="1"/>
</dbReference>
<dbReference type="RefSeq" id="WP_230003297.1">
    <property type="nucleotide sequence ID" value="NZ_CP087134.1"/>
</dbReference>
<dbReference type="InterPro" id="IPR001173">
    <property type="entry name" value="Glyco_trans_2-like"/>
</dbReference>
<organism evidence="2 3">
    <name type="scientific">Flavobacterium cupriresistens</name>
    <dbReference type="NCBI Taxonomy" id="2893885"/>
    <lineage>
        <taxon>Bacteria</taxon>
        <taxon>Pseudomonadati</taxon>
        <taxon>Bacteroidota</taxon>
        <taxon>Flavobacteriia</taxon>
        <taxon>Flavobacteriales</taxon>
        <taxon>Flavobacteriaceae</taxon>
        <taxon>Flavobacterium</taxon>
    </lineage>
</organism>
<reference evidence="2 3" key="1">
    <citation type="submission" date="2023-11" db="EMBL/GenBank/DDBJ databases">
        <title>Unpublished Manusciprt.</title>
        <authorList>
            <person name="Saticioglu I.B."/>
            <person name="Ay H."/>
            <person name="Ajmi N."/>
            <person name="Altun S."/>
            <person name="Duman M."/>
        </authorList>
    </citation>
    <scope>NUCLEOTIDE SEQUENCE [LARGE SCALE GENOMIC DNA]</scope>
    <source>
        <strain evidence="2 3">Fl-318</strain>
    </source>
</reference>